<sequence>MTKFKIARLIFIKLLCVVSAHSYSQENISIKQLEQNLDSLDLHMIFLEESDLSIDSLISQYEVWRLKFPHSSTVPLALGRSLFYRSHSDARKWLTYALQNDSALAEAHMLYGMDAERWGDNKVASEAFSKASRIEKGNARYAFYEAHSYANYDLKTYFDKMNSIPVNYKGDEAAAMALYWLANKSLDTFQKKRYYKQLAKEYPFEKYHFTRSGMNEYFDLLVNEDLKEAIELATSIWKQQADSTWFIRLESAQLLYSAKNQYSSAQYDSVLYSIKSLETSRYSSISRATTLLVADTFVKLSDFKSALQALTTYFVQNPDTSVYKRIEKIGFNNGMEKFQIRDLVKTTILEEADNASEIKATSYIDQSEIKLSDFYGKTVLLSFWFPTCGPCRAEFPHIEYVLNNRKERDVVYLGINMVHEQDDYVLPFLEKAKTSFIPLKDNPEERGNLIAEAAPSNYLIDKSGKIVFKDFLVNSNNRNVLELMLWIIE</sequence>
<keyword evidence="5" id="KW-0732">Signal</keyword>
<protein>
    <submittedName>
        <fullName evidence="7">Redoxin family protein</fullName>
    </submittedName>
</protein>
<dbReference type="InterPro" id="IPR011990">
    <property type="entry name" value="TPR-like_helical_dom_sf"/>
</dbReference>
<evidence type="ECO:0000256" key="3">
    <source>
        <dbReference type="ARBA" id="ARBA00023157"/>
    </source>
</evidence>
<reference evidence="8" key="1">
    <citation type="journal article" date="2019" name="Int. J. Syst. Evol. Microbiol.">
        <title>The Global Catalogue of Microorganisms (GCM) 10K type strain sequencing project: providing services to taxonomists for standard genome sequencing and annotation.</title>
        <authorList>
            <consortium name="The Broad Institute Genomics Platform"/>
            <consortium name="The Broad Institute Genome Sequencing Center for Infectious Disease"/>
            <person name="Wu L."/>
            <person name="Ma J."/>
        </authorList>
    </citation>
    <scope>NUCLEOTIDE SEQUENCE [LARGE SCALE GENOMIC DNA]</scope>
    <source>
        <strain evidence="8">KCTC 42248</strain>
    </source>
</reference>
<dbReference type="InterPro" id="IPR036249">
    <property type="entry name" value="Thioredoxin-like_sf"/>
</dbReference>
<proteinExistence type="predicted"/>
<keyword evidence="3" id="KW-1015">Disulfide bond</keyword>
<dbReference type="PANTHER" id="PTHR42852:SF6">
    <property type="entry name" value="THIOL:DISULFIDE INTERCHANGE PROTEIN DSBE"/>
    <property type="match status" value="1"/>
</dbReference>
<dbReference type="InterPro" id="IPR013740">
    <property type="entry name" value="Redoxin"/>
</dbReference>
<gene>
    <name evidence="7" type="ORF">ACFSQ3_08930</name>
</gene>
<dbReference type="PANTHER" id="PTHR42852">
    <property type="entry name" value="THIOL:DISULFIDE INTERCHANGE PROTEIN DSBE"/>
    <property type="match status" value="1"/>
</dbReference>
<dbReference type="Pfam" id="PF08534">
    <property type="entry name" value="Redoxin"/>
    <property type="match status" value="1"/>
</dbReference>
<name>A0ABW5NIX1_9SPHI</name>
<dbReference type="PROSITE" id="PS00194">
    <property type="entry name" value="THIOREDOXIN_1"/>
    <property type="match status" value="1"/>
</dbReference>
<evidence type="ECO:0000256" key="4">
    <source>
        <dbReference type="ARBA" id="ARBA00023284"/>
    </source>
</evidence>
<evidence type="ECO:0000259" key="6">
    <source>
        <dbReference type="PROSITE" id="PS51352"/>
    </source>
</evidence>
<keyword evidence="2" id="KW-0201">Cytochrome c-type biogenesis</keyword>
<organism evidence="7 8">
    <name type="scientific">Sphingobacterium corticis</name>
    <dbReference type="NCBI Taxonomy" id="1812823"/>
    <lineage>
        <taxon>Bacteria</taxon>
        <taxon>Pseudomonadati</taxon>
        <taxon>Bacteroidota</taxon>
        <taxon>Sphingobacteriia</taxon>
        <taxon>Sphingobacteriales</taxon>
        <taxon>Sphingobacteriaceae</taxon>
        <taxon>Sphingobacterium</taxon>
    </lineage>
</organism>
<accession>A0ABW5NIX1</accession>
<comment type="subcellular location">
    <subcellularLocation>
        <location evidence="1">Cell envelope</location>
    </subcellularLocation>
</comment>
<feature type="chain" id="PRO_5046087543" evidence="5">
    <location>
        <begin position="23"/>
        <end position="489"/>
    </location>
</feature>
<dbReference type="InterPro" id="IPR013766">
    <property type="entry name" value="Thioredoxin_domain"/>
</dbReference>
<evidence type="ECO:0000256" key="5">
    <source>
        <dbReference type="SAM" id="SignalP"/>
    </source>
</evidence>
<feature type="domain" description="Thioredoxin" evidence="6">
    <location>
        <begin position="349"/>
        <end position="489"/>
    </location>
</feature>
<dbReference type="Proteomes" id="UP001597393">
    <property type="component" value="Unassembled WGS sequence"/>
</dbReference>
<evidence type="ECO:0000256" key="1">
    <source>
        <dbReference type="ARBA" id="ARBA00004196"/>
    </source>
</evidence>
<dbReference type="Gene3D" id="3.40.30.10">
    <property type="entry name" value="Glutaredoxin"/>
    <property type="match status" value="1"/>
</dbReference>
<dbReference type="CDD" id="cd02966">
    <property type="entry name" value="TlpA_like_family"/>
    <property type="match status" value="1"/>
</dbReference>
<evidence type="ECO:0000313" key="8">
    <source>
        <dbReference type="Proteomes" id="UP001597393"/>
    </source>
</evidence>
<dbReference type="InterPro" id="IPR050553">
    <property type="entry name" value="Thioredoxin_ResA/DsbE_sf"/>
</dbReference>
<feature type="signal peptide" evidence="5">
    <location>
        <begin position="1"/>
        <end position="22"/>
    </location>
</feature>
<dbReference type="SUPFAM" id="SSF52833">
    <property type="entry name" value="Thioredoxin-like"/>
    <property type="match status" value="1"/>
</dbReference>
<keyword evidence="4" id="KW-0676">Redox-active center</keyword>
<dbReference type="InterPro" id="IPR017937">
    <property type="entry name" value="Thioredoxin_CS"/>
</dbReference>
<evidence type="ECO:0000256" key="2">
    <source>
        <dbReference type="ARBA" id="ARBA00022748"/>
    </source>
</evidence>
<dbReference type="SUPFAM" id="SSF48452">
    <property type="entry name" value="TPR-like"/>
    <property type="match status" value="1"/>
</dbReference>
<keyword evidence="8" id="KW-1185">Reference proteome</keyword>
<comment type="caution">
    <text evidence="7">The sequence shown here is derived from an EMBL/GenBank/DDBJ whole genome shotgun (WGS) entry which is preliminary data.</text>
</comment>
<dbReference type="EMBL" id="JBHUMA010000006">
    <property type="protein sequence ID" value="MFD2599076.1"/>
    <property type="molecule type" value="Genomic_DNA"/>
</dbReference>
<dbReference type="RefSeq" id="WP_380869205.1">
    <property type="nucleotide sequence ID" value="NZ_JBHUMA010000006.1"/>
</dbReference>
<dbReference type="PROSITE" id="PS51352">
    <property type="entry name" value="THIOREDOXIN_2"/>
    <property type="match status" value="1"/>
</dbReference>
<evidence type="ECO:0000313" key="7">
    <source>
        <dbReference type="EMBL" id="MFD2599076.1"/>
    </source>
</evidence>